<proteinExistence type="predicted"/>
<dbReference type="AlphaFoldDB" id="A0AAV5W3V7"/>
<feature type="compositionally biased region" description="Basic and acidic residues" evidence="1">
    <location>
        <begin position="548"/>
        <end position="604"/>
    </location>
</feature>
<dbReference type="Proteomes" id="UP001432322">
    <property type="component" value="Unassembled WGS sequence"/>
</dbReference>
<feature type="non-terminal residue" evidence="2">
    <location>
        <position position="1"/>
    </location>
</feature>
<feature type="region of interest" description="Disordered" evidence="1">
    <location>
        <begin position="496"/>
        <end position="650"/>
    </location>
</feature>
<feature type="compositionally biased region" description="Basic and acidic residues" evidence="1">
    <location>
        <begin position="259"/>
        <end position="280"/>
    </location>
</feature>
<organism evidence="2 3">
    <name type="scientific">Pristionchus fissidentatus</name>
    <dbReference type="NCBI Taxonomy" id="1538716"/>
    <lineage>
        <taxon>Eukaryota</taxon>
        <taxon>Metazoa</taxon>
        <taxon>Ecdysozoa</taxon>
        <taxon>Nematoda</taxon>
        <taxon>Chromadorea</taxon>
        <taxon>Rhabditida</taxon>
        <taxon>Rhabditina</taxon>
        <taxon>Diplogasteromorpha</taxon>
        <taxon>Diplogasteroidea</taxon>
        <taxon>Neodiplogasteridae</taxon>
        <taxon>Pristionchus</taxon>
    </lineage>
</organism>
<feature type="compositionally biased region" description="Basic and acidic residues" evidence="1">
    <location>
        <begin position="296"/>
        <end position="308"/>
    </location>
</feature>
<feature type="region of interest" description="Disordered" evidence="1">
    <location>
        <begin position="394"/>
        <end position="419"/>
    </location>
</feature>
<feature type="compositionally biased region" description="Basic and acidic residues" evidence="1">
    <location>
        <begin position="612"/>
        <end position="624"/>
    </location>
</feature>
<feature type="region of interest" description="Disordered" evidence="1">
    <location>
        <begin position="662"/>
        <end position="726"/>
    </location>
</feature>
<evidence type="ECO:0000256" key="1">
    <source>
        <dbReference type="SAM" id="MobiDB-lite"/>
    </source>
</evidence>
<evidence type="ECO:0000313" key="2">
    <source>
        <dbReference type="EMBL" id="GMT25123.1"/>
    </source>
</evidence>
<feature type="compositionally biased region" description="Low complexity" evidence="1">
    <location>
        <begin position="688"/>
        <end position="712"/>
    </location>
</feature>
<feature type="compositionally biased region" description="Polar residues" evidence="1">
    <location>
        <begin position="636"/>
        <end position="645"/>
    </location>
</feature>
<feature type="region of interest" description="Disordered" evidence="1">
    <location>
        <begin position="1"/>
        <end position="34"/>
    </location>
</feature>
<feature type="compositionally biased region" description="Acidic residues" evidence="1">
    <location>
        <begin position="395"/>
        <end position="417"/>
    </location>
</feature>
<dbReference type="EMBL" id="BTSY01000004">
    <property type="protein sequence ID" value="GMT25123.1"/>
    <property type="molecule type" value="Genomic_DNA"/>
</dbReference>
<keyword evidence="3" id="KW-1185">Reference proteome</keyword>
<accession>A0AAV5W3V7</accession>
<reference evidence="2" key="1">
    <citation type="submission" date="2023-10" db="EMBL/GenBank/DDBJ databases">
        <title>Genome assembly of Pristionchus species.</title>
        <authorList>
            <person name="Yoshida K."/>
            <person name="Sommer R.J."/>
        </authorList>
    </citation>
    <scope>NUCLEOTIDE SEQUENCE</scope>
    <source>
        <strain evidence="2">RS5133</strain>
    </source>
</reference>
<comment type="caution">
    <text evidence="2">The sequence shown here is derived from an EMBL/GenBank/DDBJ whole genome shotgun (WGS) entry which is preliminary data.</text>
</comment>
<evidence type="ECO:0000313" key="3">
    <source>
        <dbReference type="Proteomes" id="UP001432322"/>
    </source>
</evidence>
<gene>
    <name evidence="2" type="ORF">PFISCL1PPCAC_16420</name>
</gene>
<protein>
    <submittedName>
        <fullName evidence="2">Uncharacterized protein</fullName>
    </submittedName>
</protein>
<feature type="compositionally biased region" description="Basic and acidic residues" evidence="1">
    <location>
        <begin position="340"/>
        <end position="354"/>
    </location>
</feature>
<name>A0AAV5W3V7_9BILA</name>
<feature type="region of interest" description="Disordered" evidence="1">
    <location>
        <begin position="240"/>
        <end position="357"/>
    </location>
</feature>
<sequence length="768" mass="87500">EEEEEEEEKMDVTLEFGDKEEEEGEGEEKAVVPLGEPYTDEDEVSIELAIAQHEYKKALESYHRTLSDIFHMMGAHEAQRRARKYLEEKEDELYSLHAKFYREVPRRLPNNQEMALIALALSERRQAMIEVFGANLWRQPRIQPDHPAWLTAEYKPGAKRQDKYNFFVDWDFESKKEVMRAHEKLFAVATSHHLSATDGYSAYTMGRGRDATTLYEWEKECVAEMMMNKRKCQKKVIPASAPRLRDIPKRPLTAAALKKQTEEKKKREKEEEKEREREASGETYSFGSEDDDDEEARERRKEAERERDEWDEEEERKRKERESTPPIAFLPEPTQSTGKRRQEKESKRRKEIEAPSRLVLPSLERRGRIVLEPEDVEPLLEIPSIASSVSSILGEYEEGGEEEEDVEMEGGEGGEGDAEVKEIIRKMKKDKRVVMQDDKKVDRRKVGGLDLPVSISHLDPSVFLELIPDNRSHKKGQGKKAMLKQIMIEYAAKEKAAVAAGKDAPIPRKPNVTQQQLMSPGGTTVISGGGGGEKARSRRSLISPQGSERSERSDRTKERDEKEKTVEKSGGEKKSEQQREKKEKEVKKKREKEKAPMVVVKEEPMDVEEEEMPSRQESKKREPRAAPVPVARRLSSPLSTASSFTPKAYGARRACTRKVVRVKEEEEEEDDDFGMKVPYTPAARRGGPAPHSPAVAAAAAAATVPATHAAATPRHHAPLSPLPVRSCRRRAPAIKYDDDDEPVILHSAPTTHRMATRAIKQEIIDDDY</sequence>